<evidence type="ECO:0000313" key="2">
    <source>
        <dbReference type="EMBL" id="SHM64988.1"/>
    </source>
</evidence>
<evidence type="ECO:0000313" key="3">
    <source>
        <dbReference type="Proteomes" id="UP000184339"/>
    </source>
</evidence>
<keyword evidence="1" id="KW-1133">Transmembrane helix</keyword>
<dbReference type="OrthoDB" id="963535at2"/>
<keyword evidence="1" id="KW-0472">Membrane</keyword>
<dbReference type="EMBL" id="FRCX01000002">
    <property type="protein sequence ID" value="SHM64988.1"/>
    <property type="molecule type" value="Genomic_DNA"/>
</dbReference>
<gene>
    <name evidence="2" type="ORF">SAMN05192549_102118</name>
</gene>
<dbReference type="Proteomes" id="UP000184339">
    <property type="component" value="Unassembled WGS sequence"/>
</dbReference>
<proteinExistence type="predicted"/>
<keyword evidence="1" id="KW-0812">Transmembrane</keyword>
<feature type="transmembrane region" description="Helical" evidence="1">
    <location>
        <begin position="47"/>
        <end position="65"/>
    </location>
</feature>
<keyword evidence="3" id="KW-1185">Reference proteome</keyword>
<dbReference type="RefSeq" id="WP_072781759.1">
    <property type="nucleotide sequence ID" value="NZ_FRCX01000002.1"/>
</dbReference>
<feature type="transmembrane region" description="Helical" evidence="1">
    <location>
        <begin position="72"/>
        <end position="90"/>
    </location>
</feature>
<sequence length="100" mass="10595">MHAFAHFFTGAFLCNALPHLAAGLQGKRFPTPFARPRGVGHSSAVLNVLRGFFNLLTGLALLTAWPVQPGVTLEFGITVLGALALGLYLARHFAKNAVPA</sequence>
<protein>
    <submittedName>
        <fullName evidence="2">Uncharacterized protein</fullName>
    </submittedName>
</protein>
<dbReference type="AlphaFoldDB" id="A0A1M7KJA6"/>
<evidence type="ECO:0000256" key="1">
    <source>
        <dbReference type="SAM" id="Phobius"/>
    </source>
</evidence>
<dbReference type="STRING" id="551987.SAMN05192549_102118"/>
<reference evidence="3" key="1">
    <citation type="submission" date="2016-11" db="EMBL/GenBank/DDBJ databases">
        <authorList>
            <person name="Varghese N."/>
            <person name="Submissions S."/>
        </authorList>
    </citation>
    <scope>NUCLEOTIDE SEQUENCE [LARGE SCALE GENOMIC DNA]</scope>
    <source>
        <strain evidence="3">Sac-22</strain>
    </source>
</reference>
<accession>A0A1M7KJA6</accession>
<organism evidence="2 3">
    <name type="scientific">Duganella sacchari</name>
    <dbReference type="NCBI Taxonomy" id="551987"/>
    <lineage>
        <taxon>Bacteria</taxon>
        <taxon>Pseudomonadati</taxon>
        <taxon>Pseudomonadota</taxon>
        <taxon>Betaproteobacteria</taxon>
        <taxon>Burkholderiales</taxon>
        <taxon>Oxalobacteraceae</taxon>
        <taxon>Telluria group</taxon>
        <taxon>Duganella</taxon>
    </lineage>
</organism>
<name>A0A1M7KJA6_9BURK</name>